<gene>
    <name evidence="1" type="ORF">DEM27_28135</name>
</gene>
<organism evidence="1 2">
    <name type="scientific">Metarhizobium album</name>
    <dbReference type="NCBI Taxonomy" id="2182425"/>
    <lineage>
        <taxon>Bacteria</taxon>
        <taxon>Pseudomonadati</taxon>
        <taxon>Pseudomonadota</taxon>
        <taxon>Alphaproteobacteria</taxon>
        <taxon>Hyphomicrobiales</taxon>
        <taxon>Rhizobiaceae</taxon>
        <taxon>Metarhizobium</taxon>
    </lineage>
</organism>
<protein>
    <submittedName>
        <fullName evidence="1">Uncharacterized protein</fullName>
    </submittedName>
</protein>
<dbReference type="Proteomes" id="UP000245252">
    <property type="component" value="Unassembled WGS sequence"/>
</dbReference>
<dbReference type="EMBL" id="QFBC01000019">
    <property type="protein sequence ID" value="PWE52959.1"/>
    <property type="molecule type" value="Genomic_DNA"/>
</dbReference>
<evidence type="ECO:0000313" key="2">
    <source>
        <dbReference type="Proteomes" id="UP000245252"/>
    </source>
</evidence>
<reference evidence="1 2" key="1">
    <citation type="submission" date="2018-05" db="EMBL/GenBank/DDBJ databases">
        <title>The draft genome of strain NS-104.</title>
        <authorList>
            <person name="Hang P."/>
            <person name="Jiang J."/>
        </authorList>
    </citation>
    <scope>NUCLEOTIDE SEQUENCE [LARGE SCALE GENOMIC DNA]</scope>
    <source>
        <strain evidence="1 2">NS-104</strain>
    </source>
</reference>
<accession>A0A2U2DI29</accession>
<keyword evidence="2" id="KW-1185">Reference proteome</keyword>
<dbReference type="AlphaFoldDB" id="A0A2U2DI29"/>
<name>A0A2U2DI29_9HYPH</name>
<dbReference type="RefSeq" id="WP_109461574.1">
    <property type="nucleotide sequence ID" value="NZ_QFBC01000019.1"/>
</dbReference>
<comment type="caution">
    <text evidence="1">The sequence shown here is derived from an EMBL/GenBank/DDBJ whole genome shotgun (WGS) entry which is preliminary data.</text>
</comment>
<sequence length="98" mass="11222">MAHLVEILLPLSDAPMQQALEDIRNELTARFGGATLHINAPAEGAWADNGTLELDRIVIAEVMTEGLDRDWWRDYRERLERQLAQDEIVIRATQIDRL</sequence>
<dbReference type="OrthoDB" id="8778976at2"/>
<proteinExistence type="predicted"/>
<evidence type="ECO:0000313" key="1">
    <source>
        <dbReference type="EMBL" id="PWE52959.1"/>
    </source>
</evidence>